<dbReference type="AlphaFoldDB" id="A0A0G3HEB1"/>
<dbReference type="STRING" id="1072256.CUTER_08355"/>
<protein>
    <submittedName>
        <fullName evidence="1">Putative flavin-nucleotide-binding protein</fullName>
    </submittedName>
</protein>
<reference evidence="2" key="2">
    <citation type="submission" date="2015-05" db="EMBL/GenBank/DDBJ databases">
        <title>Complete genome sequence of Corynebacterium uterequi DSM 45634, isolated from the uterus of a maiden mare.</title>
        <authorList>
            <person name="Ruckert C."/>
            <person name="Albersmeier A."/>
            <person name="Winkler A."/>
            <person name="Tauch A."/>
        </authorList>
    </citation>
    <scope>NUCLEOTIDE SEQUENCE [LARGE SCALE GENOMIC DNA]</scope>
    <source>
        <strain evidence="2">DSM 45634</strain>
    </source>
</reference>
<proteinExistence type="predicted"/>
<evidence type="ECO:0000313" key="2">
    <source>
        <dbReference type="Proteomes" id="UP000035548"/>
    </source>
</evidence>
<evidence type="ECO:0000313" key="1">
    <source>
        <dbReference type="EMBL" id="AKK11656.1"/>
    </source>
</evidence>
<dbReference type="KEGG" id="cut:CUTER_08355"/>
<accession>A0A0G3HEB1</accession>
<dbReference type="SUPFAM" id="SSF50475">
    <property type="entry name" value="FMN-binding split barrel"/>
    <property type="match status" value="1"/>
</dbReference>
<gene>
    <name evidence="1" type="ORF">CUTER_08355</name>
</gene>
<dbReference type="Proteomes" id="UP000035548">
    <property type="component" value="Chromosome"/>
</dbReference>
<dbReference type="PATRIC" id="fig|1072256.5.peg.1650"/>
<reference evidence="1 2" key="1">
    <citation type="journal article" date="2015" name="Genome Announc.">
        <title>Virulence Factor Genes Detected in the Complete Genome Sequence of Corynebacterium uterequi DSM 45634, Isolated from the Uterus of a Maiden Mare.</title>
        <authorList>
            <person name="Ruckert C."/>
            <person name="Kriete M."/>
            <person name="Jaenicke S."/>
            <person name="Winkler A."/>
            <person name="Tauch A."/>
        </authorList>
    </citation>
    <scope>NUCLEOTIDE SEQUENCE [LARGE SCALE GENOMIC DNA]</scope>
    <source>
        <strain evidence="1 2">DSM 45634</strain>
    </source>
</reference>
<dbReference type="Pfam" id="PF12900">
    <property type="entry name" value="Pyridox_ox_2"/>
    <property type="match status" value="1"/>
</dbReference>
<organism evidence="1 2">
    <name type="scientific">Corynebacterium uterequi</name>
    <dbReference type="NCBI Taxonomy" id="1072256"/>
    <lineage>
        <taxon>Bacteria</taxon>
        <taxon>Bacillati</taxon>
        <taxon>Actinomycetota</taxon>
        <taxon>Actinomycetes</taxon>
        <taxon>Mycobacteriales</taxon>
        <taxon>Corynebacteriaceae</taxon>
        <taxon>Corynebacterium</taxon>
    </lineage>
</organism>
<dbReference type="InterPro" id="IPR012349">
    <property type="entry name" value="Split_barrel_FMN-bd"/>
</dbReference>
<sequence>MVSMSANTEYIQELNREESLELLASSSFGRLVVRRTDDIDLFPVNYIVNNGKVYFRTAEGTKLFSVTLNRRVLFEADSVDLDAQTAWSVVIKGEARVLSDGEAIAAEDFPLKPWLPTQKYNFVEVTPEVVSGRSFQLGEEPDRF</sequence>
<name>A0A0G3HEB1_9CORY</name>
<keyword evidence="2" id="KW-1185">Reference proteome</keyword>
<dbReference type="Gene3D" id="2.30.110.10">
    <property type="entry name" value="Electron Transport, Fmn-binding Protein, Chain A"/>
    <property type="match status" value="1"/>
</dbReference>
<dbReference type="EMBL" id="CP011546">
    <property type="protein sequence ID" value="AKK11656.1"/>
    <property type="molecule type" value="Genomic_DNA"/>
</dbReference>
<dbReference type="InterPro" id="IPR024747">
    <property type="entry name" value="Pyridox_Oxase-rel"/>
</dbReference>